<name>A0A2T0QB20_9ACTN</name>
<dbReference type="SUPFAM" id="SSF56176">
    <property type="entry name" value="FAD-binding/transporter-associated domain-like"/>
    <property type="match status" value="1"/>
</dbReference>
<dbReference type="Pfam" id="PF02913">
    <property type="entry name" value="FAD-oxidase_C"/>
    <property type="match status" value="1"/>
</dbReference>
<evidence type="ECO:0000256" key="3">
    <source>
        <dbReference type="ARBA" id="ARBA00022827"/>
    </source>
</evidence>
<keyword evidence="7" id="KW-1185">Reference proteome</keyword>
<dbReference type="InterPro" id="IPR016167">
    <property type="entry name" value="FAD-bd_PCMH_sub1"/>
</dbReference>
<reference evidence="6 7" key="1">
    <citation type="submission" date="2018-03" db="EMBL/GenBank/DDBJ databases">
        <title>Genomic Encyclopedia of Archaeal and Bacterial Type Strains, Phase II (KMG-II): from individual species to whole genera.</title>
        <authorList>
            <person name="Goeker M."/>
        </authorList>
    </citation>
    <scope>NUCLEOTIDE SEQUENCE [LARGE SCALE GENOMIC DNA]</scope>
    <source>
        <strain evidence="6 7">DSM 45601</strain>
    </source>
</reference>
<dbReference type="PANTHER" id="PTHR11748:SF114">
    <property type="entry name" value="ARYL-ALCOHOL OXIDASE VANILLYL-ALCOHOL OXIDASE (AFU_ORTHOLOGUE AFUA_3G09500)-RELATED"/>
    <property type="match status" value="1"/>
</dbReference>
<dbReference type="InterPro" id="IPR016170">
    <property type="entry name" value="Cytok_DH_C_sf"/>
</dbReference>
<dbReference type="InterPro" id="IPR004113">
    <property type="entry name" value="FAD-bd_oxidored_4_C"/>
</dbReference>
<feature type="domain" description="FAD-binding PCMH-type" evidence="5">
    <location>
        <begin position="50"/>
        <end position="236"/>
    </location>
</feature>
<dbReference type="PANTHER" id="PTHR11748">
    <property type="entry name" value="D-LACTATE DEHYDROGENASE"/>
    <property type="match status" value="1"/>
</dbReference>
<keyword evidence="3" id="KW-0274">FAD</keyword>
<dbReference type="Pfam" id="PF01565">
    <property type="entry name" value="FAD_binding_4"/>
    <property type="match status" value="1"/>
</dbReference>
<dbReference type="Gene3D" id="3.40.462.10">
    <property type="entry name" value="FAD-linked oxidases, C-terminal domain"/>
    <property type="match status" value="1"/>
</dbReference>
<dbReference type="SUPFAM" id="SSF55103">
    <property type="entry name" value="FAD-linked oxidases, C-terminal domain"/>
    <property type="match status" value="1"/>
</dbReference>
<dbReference type="GO" id="GO:0008720">
    <property type="term" value="F:D-lactate dehydrogenase (NAD+) activity"/>
    <property type="evidence" value="ECO:0007669"/>
    <property type="project" value="TreeGrafter"/>
</dbReference>
<dbReference type="InterPro" id="IPR036318">
    <property type="entry name" value="FAD-bd_PCMH-like_sf"/>
</dbReference>
<gene>
    <name evidence="6" type="ORF">CLV72_102651</name>
</gene>
<evidence type="ECO:0000256" key="1">
    <source>
        <dbReference type="ARBA" id="ARBA00001974"/>
    </source>
</evidence>
<keyword evidence="4" id="KW-0560">Oxidoreductase</keyword>
<dbReference type="PROSITE" id="PS51387">
    <property type="entry name" value="FAD_PCMH"/>
    <property type="match status" value="1"/>
</dbReference>
<dbReference type="GO" id="GO:0071949">
    <property type="term" value="F:FAD binding"/>
    <property type="evidence" value="ECO:0007669"/>
    <property type="project" value="InterPro"/>
</dbReference>
<protein>
    <submittedName>
        <fullName evidence="6">4-cresol dehydrogenase (Hydroxylating)</fullName>
    </submittedName>
</protein>
<evidence type="ECO:0000256" key="4">
    <source>
        <dbReference type="ARBA" id="ARBA00023002"/>
    </source>
</evidence>
<evidence type="ECO:0000313" key="7">
    <source>
        <dbReference type="Proteomes" id="UP000237846"/>
    </source>
</evidence>
<dbReference type="InterPro" id="IPR016171">
    <property type="entry name" value="Vanillyl_alc_oxidase_C-sub2"/>
</dbReference>
<comment type="cofactor">
    <cofactor evidence="1">
        <name>FAD</name>
        <dbReference type="ChEBI" id="CHEBI:57692"/>
    </cofactor>
</comment>
<dbReference type="InterPro" id="IPR016169">
    <property type="entry name" value="FAD-bd_PCMH_sub2"/>
</dbReference>
<dbReference type="EMBL" id="PVZC01000002">
    <property type="protein sequence ID" value="PRY01015.1"/>
    <property type="molecule type" value="Genomic_DNA"/>
</dbReference>
<dbReference type="InterPro" id="IPR016166">
    <property type="entry name" value="FAD-bd_PCMH"/>
</dbReference>
<dbReference type="GO" id="GO:0004458">
    <property type="term" value="F:D-lactate dehydrogenase (cytochrome) activity"/>
    <property type="evidence" value="ECO:0007669"/>
    <property type="project" value="TreeGrafter"/>
</dbReference>
<evidence type="ECO:0000256" key="2">
    <source>
        <dbReference type="ARBA" id="ARBA00022630"/>
    </source>
</evidence>
<dbReference type="Gene3D" id="3.30.465.10">
    <property type="match status" value="1"/>
</dbReference>
<dbReference type="OrthoDB" id="9811557at2"/>
<accession>A0A2T0QB20</accession>
<proteinExistence type="predicted"/>
<dbReference type="Proteomes" id="UP000237846">
    <property type="component" value="Unassembled WGS sequence"/>
</dbReference>
<comment type="caution">
    <text evidence="6">The sequence shown here is derived from an EMBL/GenBank/DDBJ whole genome shotgun (WGS) entry which is preliminary data.</text>
</comment>
<dbReference type="InterPro" id="IPR016164">
    <property type="entry name" value="FAD-linked_Oxase-like_C"/>
</dbReference>
<dbReference type="RefSeq" id="WP_106243419.1">
    <property type="nucleotide sequence ID" value="NZ_PVZC01000002.1"/>
</dbReference>
<dbReference type="Gene3D" id="3.30.43.10">
    <property type="entry name" value="Uridine Diphospho-n-acetylenolpyruvylglucosamine Reductase, domain 2"/>
    <property type="match status" value="1"/>
</dbReference>
<dbReference type="GO" id="GO:1903457">
    <property type="term" value="P:lactate catabolic process"/>
    <property type="evidence" value="ECO:0007669"/>
    <property type="project" value="TreeGrafter"/>
</dbReference>
<keyword evidence="2" id="KW-0285">Flavoprotein</keyword>
<organism evidence="6 7">
    <name type="scientific">Allonocardiopsis opalescens</name>
    <dbReference type="NCBI Taxonomy" id="1144618"/>
    <lineage>
        <taxon>Bacteria</taxon>
        <taxon>Bacillati</taxon>
        <taxon>Actinomycetota</taxon>
        <taxon>Actinomycetes</taxon>
        <taxon>Streptosporangiales</taxon>
        <taxon>Allonocardiopsis</taxon>
    </lineage>
</organism>
<dbReference type="Gene3D" id="1.10.45.10">
    <property type="entry name" value="Vanillyl-alcohol Oxidase, Chain A, domain 4"/>
    <property type="match status" value="1"/>
</dbReference>
<sequence length="521" mass="56945">MVRKLPPGLNEQSFADAVASFRRAVGDKWVIDDDAQLANYRDPFAVLDPEHLTASAVVMPASVEEVQAVLAVANDTGVPLSPVSIGKNLGYGGPAPRLPGAVVVDLKRMNRILEVNEKFGYALVEPGVSFMELDNYLRERGIDFWVDVPDLGWGSVLGNTLERGVGYTAYGDHFAIQCGMEVVLADGDVVRTGMGGVPGSSTAQLFKYGFGPVYDGIFTQSNFGIVTKMGLWLLPKPPGYQAYMITLAHEEDLGPFVEILRTLKMNGTITNVPSLRSVLLDAAAVAPRSHFYSGTGPVPDSVSRKIMADLNIGWWNFYGAMYGPQASIDLQWQTVRDAFSTIPGASFYLAGEHDSPVLATRAKVMACQPNLETADIFQWFDNGGHVDFAPLSPATSEDALSQYAMVRDACLEFGKDYMGNWIVGRREMHHIQMTMFDTKDPDDRTRTLAFTKQLIRQAAERGYGAYRAHPAIMDEVAATFSFNDGALMRLSERVKDALDPKGILAPGKQGIWPKSLRGKGL</sequence>
<dbReference type="AlphaFoldDB" id="A0A2T0QB20"/>
<evidence type="ECO:0000313" key="6">
    <source>
        <dbReference type="EMBL" id="PRY01015.1"/>
    </source>
</evidence>
<dbReference type="InterPro" id="IPR006094">
    <property type="entry name" value="Oxid_FAD_bind_N"/>
</dbReference>
<evidence type="ECO:0000259" key="5">
    <source>
        <dbReference type="PROSITE" id="PS51387"/>
    </source>
</evidence>